<dbReference type="GO" id="GO:0046930">
    <property type="term" value="C:pore complex"/>
    <property type="evidence" value="ECO:0007669"/>
    <property type="project" value="UniProtKB-KW"/>
</dbReference>
<keyword evidence="13" id="KW-0998">Cell outer membrane</keyword>
<feature type="region of interest" description="Disordered" evidence="15">
    <location>
        <begin position="47"/>
        <end position="78"/>
    </location>
</feature>
<dbReference type="GO" id="GO:0006811">
    <property type="term" value="P:monoatomic ion transport"/>
    <property type="evidence" value="ECO:0007669"/>
    <property type="project" value="UniProtKB-KW"/>
</dbReference>
<dbReference type="Proteomes" id="UP000319449">
    <property type="component" value="Unassembled WGS sequence"/>
</dbReference>
<feature type="domain" description="Polysaccharide export protein N-terminal" evidence="17">
    <location>
        <begin position="263"/>
        <end position="337"/>
    </location>
</feature>
<dbReference type="InterPro" id="IPR049712">
    <property type="entry name" value="Poly_export"/>
</dbReference>
<evidence type="ECO:0000256" key="4">
    <source>
        <dbReference type="ARBA" id="ARBA00022452"/>
    </source>
</evidence>
<evidence type="ECO:0000256" key="13">
    <source>
        <dbReference type="ARBA" id="ARBA00023237"/>
    </source>
</evidence>
<dbReference type="GO" id="GO:0015159">
    <property type="term" value="F:polysaccharide transmembrane transporter activity"/>
    <property type="evidence" value="ECO:0007669"/>
    <property type="project" value="InterPro"/>
</dbReference>
<proteinExistence type="inferred from homology"/>
<comment type="subcellular location">
    <subcellularLocation>
        <location evidence="1">Cell outer membrane</location>
        <topology evidence="1">Multi-pass membrane protein</topology>
    </subcellularLocation>
</comment>
<sequence length="968" mass="107704">MMNVRRLVFAALLLVCALSLFSPVGAAEPFGPPDNNEEQGVYVGKELKGTPLGERNNTEFTSPELSSLDRRDGKDKENRELESGLLGKFKKSKEKLVVDPGRKKARIVLKAEAGDGLAQLSWRIADHRSKQGEPPFKFTLFYGIEAGRYDKKLEVGDGLEFILRGLKNNQVYFVKVQATAKVQEEAEDEEAKWVDLTIFSNELKVIPLAAEEQGSSLEKSFAKKTVTLQDKLESDPFRRELKQFGYDFFSNSLANSSPVDNVPVGSDYIIAPGDSLRIDLWGGVQGRFELTVDRNGEISIPRIGTIKVWGMTYGQVKEVINKAISRIYRGYELNVTLGRLRSIQVFVVGEVESPGTYTVNSLATVINALSTAGGPSKNGSLRTIRLLRSGKLVQEIDLYDMFLTGDRSKDVRLDNGDTVFVPVIGPVAAVAGEVKRPAIYELKSDTTLSQLLHMAGGITAAGNDARVQVERFEGNRSRVVQDFVPKDSTPDTRFEAAKIRDRDMVKVFPISKALRQVVTLGGNVANPGEYQYRQGMRVRDVITSFDALLPGSYLESAEIIRIAKPDFHKETVSFNLQKAMSGDERENVALQEQDAIKVFSRWDMEEKPIVSINGFVVNPGSYDYFPHMTIRDLVTAAGSPKRNAFLDNAEMTRIVVANGKAKATRLDIDLRKALSGDPKQNMELQPDDVLIVRGIVEWLESTDRFVTLKGEVRFPGTYSITKGERLSSVIRRAGGFTERAYLNGSKFTRKSVQKDQQKRMDEIVQREEQEILKRQGELAAIATSREELEATKSALEGLQKGLEKLKTVKAEGRVVIRLAKLEEFERGPFDMELQGGDALEIPQTPNVVNVLGQVYNQTTLIHQPGENVGYYLKRSGGPTRSAEVDEMYLVRADGTVFSRQQSSFGIRWDESSRSWNFGGFTATPLQPGDTLVVPQKLERIAWLREIKDITQILANVALSAGTMILGFK</sequence>
<evidence type="ECO:0000256" key="6">
    <source>
        <dbReference type="ARBA" id="ARBA00022692"/>
    </source>
</evidence>
<dbReference type="Pfam" id="PF22461">
    <property type="entry name" value="SLBB_2"/>
    <property type="match status" value="1"/>
</dbReference>
<comment type="similarity">
    <text evidence="2">Belongs to the BexD/CtrA/VexA family.</text>
</comment>
<dbReference type="InterPro" id="IPR019554">
    <property type="entry name" value="Soluble_ligand-bd"/>
</dbReference>
<accession>A0A562VGP3</accession>
<organism evidence="20 21">
    <name type="scientific">Geobacter argillaceus</name>
    <dbReference type="NCBI Taxonomy" id="345631"/>
    <lineage>
        <taxon>Bacteria</taxon>
        <taxon>Pseudomonadati</taxon>
        <taxon>Thermodesulfobacteriota</taxon>
        <taxon>Desulfuromonadia</taxon>
        <taxon>Geobacterales</taxon>
        <taxon>Geobacteraceae</taxon>
        <taxon>Geobacter</taxon>
    </lineage>
</organism>
<dbReference type="InterPro" id="IPR054765">
    <property type="entry name" value="SLBB_dom"/>
</dbReference>
<name>A0A562VGP3_9BACT</name>
<feature type="chain" id="PRO_5021822364" evidence="16">
    <location>
        <begin position="27"/>
        <end position="968"/>
    </location>
</feature>
<evidence type="ECO:0000259" key="17">
    <source>
        <dbReference type="Pfam" id="PF02563"/>
    </source>
</evidence>
<protein>
    <submittedName>
        <fullName evidence="20">Protein involved in polysaccharide export with SLBB domain</fullName>
    </submittedName>
</protein>
<comment type="caution">
    <text evidence="20">The sequence shown here is derived from an EMBL/GenBank/DDBJ whole genome shotgun (WGS) entry which is preliminary data.</text>
</comment>
<keyword evidence="7 16" id="KW-0732">Signal</keyword>
<evidence type="ECO:0000256" key="14">
    <source>
        <dbReference type="ARBA" id="ARBA00023288"/>
    </source>
</evidence>
<keyword evidence="3" id="KW-0813">Transport</keyword>
<evidence type="ECO:0000256" key="16">
    <source>
        <dbReference type="SAM" id="SignalP"/>
    </source>
</evidence>
<keyword evidence="4" id="KW-1134">Transmembrane beta strand</keyword>
<keyword evidence="8" id="KW-0625">Polysaccharide transport</keyword>
<keyword evidence="11" id="KW-0472">Membrane</keyword>
<keyword evidence="6" id="KW-0812">Transmembrane</keyword>
<keyword evidence="9" id="KW-0406">Ion transport</keyword>
<evidence type="ECO:0000256" key="11">
    <source>
        <dbReference type="ARBA" id="ARBA00023136"/>
    </source>
</evidence>
<feature type="domain" description="Soluble ligand binding" evidence="18">
    <location>
        <begin position="517"/>
        <end position="543"/>
    </location>
</feature>
<reference evidence="20 21" key="1">
    <citation type="submission" date="2019-07" db="EMBL/GenBank/DDBJ databases">
        <title>Genomic Encyclopedia of Archaeal and Bacterial Type Strains, Phase II (KMG-II): from individual species to whole genera.</title>
        <authorList>
            <person name="Goeker M."/>
        </authorList>
    </citation>
    <scope>NUCLEOTIDE SEQUENCE [LARGE SCALE GENOMIC DNA]</scope>
    <source>
        <strain evidence="20 21">ATCC BAA-1139</strain>
    </source>
</reference>
<dbReference type="Pfam" id="PF10531">
    <property type="entry name" value="SLBB"/>
    <property type="match status" value="4"/>
</dbReference>
<feature type="compositionally biased region" description="Basic and acidic residues" evidence="15">
    <location>
        <begin position="67"/>
        <end position="78"/>
    </location>
</feature>
<dbReference type="InterPro" id="IPR003715">
    <property type="entry name" value="Poly_export_N"/>
</dbReference>
<keyword evidence="21" id="KW-1185">Reference proteome</keyword>
<dbReference type="Pfam" id="PF02563">
    <property type="entry name" value="Poly_export"/>
    <property type="match status" value="1"/>
</dbReference>
<dbReference type="AlphaFoldDB" id="A0A562VGP3"/>
<evidence type="ECO:0000256" key="7">
    <source>
        <dbReference type="ARBA" id="ARBA00022729"/>
    </source>
</evidence>
<dbReference type="Gene3D" id="3.10.560.10">
    <property type="entry name" value="Outer membrane lipoprotein wza domain like"/>
    <property type="match status" value="6"/>
</dbReference>
<evidence type="ECO:0000256" key="12">
    <source>
        <dbReference type="ARBA" id="ARBA00023139"/>
    </source>
</evidence>
<keyword evidence="14" id="KW-0449">Lipoprotein</keyword>
<evidence type="ECO:0000256" key="9">
    <source>
        <dbReference type="ARBA" id="ARBA00023065"/>
    </source>
</evidence>
<evidence type="ECO:0000313" key="20">
    <source>
        <dbReference type="EMBL" id="TWJ17075.1"/>
    </source>
</evidence>
<keyword evidence="10" id="KW-0626">Porin</keyword>
<dbReference type="RefSeq" id="WP_246125890.1">
    <property type="nucleotide sequence ID" value="NZ_VLLN01000023.1"/>
</dbReference>
<evidence type="ECO:0000256" key="10">
    <source>
        <dbReference type="ARBA" id="ARBA00023114"/>
    </source>
</evidence>
<evidence type="ECO:0000313" key="21">
    <source>
        <dbReference type="Proteomes" id="UP000319449"/>
    </source>
</evidence>
<feature type="signal peptide" evidence="16">
    <location>
        <begin position="1"/>
        <end position="26"/>
    </location>
</feature>
<dbReference type="Gene3D" id="3.30.1950.10">
    <property type="entry name" value="wza like domain"/>
    <property type="match status" value="1"/>
</dbReference>
<dbReference type="EMBL" id="VLLN01000023">
    <property type="protein sequence ID" value="TWJ17075.1"/>
    <property type="molecule type" value="Genomic_DNA"/>
</dbReference>
<evidence type="ECO:0000256" key="1">
    <source>
        <dbReference type="ARBA" id="ARBA00004571"/>
    </source>
</evidence>
<keyword evidence="12" id="KW-0564">Palmitate</keyword>
<evidence type="ECO:0000259" key="18">
    <source>
        <dbReference type="Pfam" id="PF10531"/>
    </source>
</evidence>
<evidence type="ECO:0000256" key="15">
    <source>
        <dbReference type="SAM" id="MobiDB-lite"/>
    </source>
</evidence>
<dbReference type="PANTHER" id="PTHR33619">
    <property type="entry name" value="POLYSACCHARIDE EXPORT PROTEIN GFCE-RELATED"/>
    <property type="match status" value="1"/>
</dbReference>
<dbReference type="GO" id="GO:0009279">
    <property type="term" value="C:cell outer membrane"/>
    <property type="evidence" value="ECO:0007669"/>
    <property type="project" value="UniProtKB-SubCell"/>
</dbReference>
<keyword evidence="5" id="KW-0762">Sugar transport</keyword>
<evidence type="ECO:0000256" key="8">
    <source>
        <dbReference type="ARBA" id="ARBA00023047"/>
    </source>
</evidence>
<feature type="domain" description="Soluble ligand binding" evidence="18">
    <location>
        <begin position="706"/>
        <end position="750"/>
    </location>
</feature>
<gene>
    <name evidence="20" type="ORF">JN12_03188</name>
</gene>
<evidence type="ECO:0000259" key="19">
    <source>
        <dbReference type="Pfam" id="PF22461"/>
    </source>
</evidence>
<feature type="domain" description="Soluble ligand binding" evidence="18">
    <location>
        <begin position="609"/>
        <end position="659"/>
    </location>
</feature>
<evidence type="ECO:0000256" key="3">
    <source>
        <dbReference type="ARBA" id="ARBA00022448"/>
    </source>
</evidence>
<evidence type="ECO:0000256" key="2">
    <source>
        <dbReference type="ARBA" id="ARBA00009450"/>
    </source>
</evidence>
<dbReference type="GO" id="GO:0015288">
    <property type="term" value="F:porin activity"/>
    <property type="evidence" value="ECO:0007669"/>
    <property type="project" value="UniProtKB-KW"/>
</dbReference>
<evidence type="ECO:0000256" key="5">
    <source>
        <dbReference type="ARBA" id="ARBA00022597"/>
    </source>
</evidence>
<feature type="domain" description="Soluble ligand binding" evidence="18">
    <location>
        <begin position="428"/>
        <end position="476"/>
    </location>
</feature>
<feature type="domain" description="SLBB" evidence="19">
    <location>
        <begin position="344"/>
        <end position="421"/>
    </location>
</feature>
<dbReference type="PANTHER" id="PTHR33619:SF3">
    <property type="entry name" value="POLYSACCHARIDE EXPORT PROTEIN GFCE-RELATED"/>
    <property type="match status" value="1"/>
</dbReference>